<comment type="function">
    <text evidence="1">VSG forms a coat on the surface of the parasite. The trypanosome evades the immune response of the host by expressing a series of antigenically distinct VSGs from an estimated 1000 VSG genes.</text>
</comment>
<organism evidence="11">
    <name type="scientific">Trypanosoma brucei</name>
    <dbReference type="NCBI Taxonomy" id="5691"/>
    <lineage>
        <taxon>Eukaryota</taxon>
        <taxon>Discoba</taxon>
        <taxon>Euglenozoa</taxon>
        <taxon>Kinetoplastea</taxon>
        <taxon>Metakinetoplastina</taxon>
        <taxon>Trypanosomatida</taxon>
        <taxon>Trypanosomatidae</taxon>
        <taxon>Trypanosoma</taxon>
    </lineage>
</organism>
<evidence type="ECO:0000256" key="2">
    <source>
        <dbReference type="ARBA" id="ARBA00004609"/>
    </source>
</evidence>
<comment type="subcellular location">
    <subcellularLocation>
        <location evidence="2">Cell membrane</location>
        <topology evidence="2">Lipid-anchor</topology>
        <topology evidence="2">GPI-anchor</topology>
    </subcellularLocation>
</comment>
<dbReference type="AlphaFoldDB" id="A0A1J0RC70"/>
<dbReference type="InterPro" id="IPR025932">
    <property type="entry name" value="Trypano_VSG_B_N_dom"/>
</dbReference>
<feature type="compositionally biased region" description="Basic and acidic residues" evidence="9">
    <location>
        <begin position="223"/>
        <end position="235"/>
    </location>
</feature>
<keyword evidence="4" id="KW-0336">GPI-anchor</keyword>
<keyword evidence="3" id="KW-1003">Cell membrane</keyword>
<feature type="domain" description="Trypanosome variant surface glycoprotein B-type N-terminal" evidence="10">
    <location>
        <begin position="2"/>
        <end position="195"/>
    </location>
</feature>
<proteinExistence type="predicted"/>
<evidence type="ECO:0000256" key="7">
    <source>
        <dbReference type="ARBA" id="ARBA00023180"/>
    </source>
</evidence>
<protein>
    <submittedName>
        <fullName evidence="11">Variant surface glycoprotein 1125.5372</fullName>
    </submittedName>
</protein>
<dbReference type="GO" id="GO:0005886">
    <property type="term" value="C:plasma membrane"/>
    <property type="evidence" value="ECO:0007669"/>
    <property type="project" value="UniProtKB-SubCell"/>
</dbReference>
<reference evidence="11" key="1">
    <citation type="submission" date="2016-08" db="EMBL/GenBank/DDBJ databases">
        <title>VSG repertoire of Trypanosoma brucei EATRO 1125.</title>
        <authorList>
            <person name="Cross G.A."/>
        </authorList>
    </citation>
    <scope>NUCLEOTIDE SEQUENCE</scope>
    <source>
        <strain evidence="11">EATRO 1125</strain>
    </source>
</reference>
<evidence type="ECO:0000256" key="9">
    <source>
        <dbReference type="SAM" id="MobiDB-lite"/>
    </source>
</evidence>
<keyword evidence="8" id="KW-0449">Lipoprotein</keyword>
<feature type="region of interest" description="Disordered" evidence="9">
    <location>
        <begin position="218"/>
        <end position="296"/>
    </location>
</feature>
<evidence type="ECO:0000256" key="8">
    <source>
        <dbReference type="ARBA" id="ARBA00023288"/>
    </source>
</evidence>
<feature type="compositionally biased region" description="Polar residues" evidence="9">
    <location>
        <begin position="253"/>
        <end position="263"/>
    </location>
</feature>
<evidence type="ECO:0000313" key="11">
    <source>
        <dbReference type="EMBL" id="APD75467.1"/>
    </source>
</evidence>
<dbReference type="VEuPathDB" id="TriTrypDB:Tb927.11.17110"/>
<keyword evidence="6" id="KW-0472">Membrane</keyword>
<keyword evidence="7" id="KW-0325">Glycoprotein</keyword>
<name>A0A1J0RC70_9TRYP</name>
<dbReference type="Pfam" id="PF13206">
    <property type="entry name" value="VSG_B"/>
    <property type="match status" value="1"/>
</dbReference>
<keyword evidence="5" id="KW-0732">Signal</keyword>
<evidence type="ECO:0000256" key="4">
    <source>
        <dbReference type="ARBA" id="ARBA00022622"/>
    </source>
</evidence>
<dbReference type="EMBL" id="KX701511">
    <property type="protein sequence ID" value="APD75467.1"/>
    <property type="molecule type" value="Genomic_DNA"/>
</dbReference>
<evidence type="ECO:0000256" key="6">
    <source>
        <dbReference type="ARBA" id="ARBA00023136"/>
    </source>
</evidence>
<sequence length="321" mass="34943">MAAFGSTTEERSAVTTSKVFGQAPGATARETVCEAATEDKRVKTAVAALKCLCQKAAVAHGGNAFAEACTDKPDGTNGWDTSSNPNEVNIRTLAKACPSGTGKHVTSRDLTKAMNDLQKLIHKDSKNGYLGFFKTTGCTGNSGRGQCIKFTNYATQGQDAFEKIPWIAGIKGLATKLAERERAAEKMQQFNTILKLSAETATENIALAAALTEIAAAPPPTAKKTDISAADEKKKASTQYKKQHSADRRENANGKQQAKQMGSANLKMEKDRQTQQEHLQDLQRKRRKRRNVQNTRLIRENMKVTKVVNGREKLAKIPVFS</sequence>
<accession>A0A1J0RC70</accession>
<feature type="compositionally biased region" description="Basic and acidic residues" evidence="9">
    <location>
        <begin position="267"/>
        <end position="283"/>
    </location>
</feature>
<evidence type="ECO:0000256" key="1">
    <source>
        <dbReference type="ARBA" id="ARBA00002523"/>
    </source>
</evidence>
<dbReference type="GO" id="GO:0098552">
    <property type="term" value="C:side of membrane"/>
    <property type="evidence" value="ECO:0007669"/>
    <property type="project" value="UniProtKB-KW"/>
</dbReference>
<evidence type="ECO:0000259" key="10">
    <source>
        <dbReference type="Pfam" id="PF13206"/>
    </source>
</evidence>
<dbReference type="VEuPathDB" id="TriTrypDB:Tb427_000129200"/>
<evidence type="ECO:0000256" key="5">
    <source>
        <dbReference type="ARBA" id="ARBA00022729"/>
    </source>
</evidence>
<evidence type="ECO:0000256" key="3">
    <source>
        <dbReference type="ARBA" id="ARBA00022475"/>
    </source>
</evidence>